<reference evidence="2 3" key="1">
    <citation type="journal article" date="2016" name="Nat. Commun.">
        <title>Thousands of microbial genomes shed light on interconnected biogeochemical processes in an aquifer system.</title>
        <authorList>
            <person name="Anantharaman K."/>
            <person name="Brown C.T."/>
            <person name="Hug L.A."/>
            <person name="Sharon I."/>
            <person name="Castelle C.J."/>
            <person name="Probst A.J."/>
            <person name="Thomas B.C."/>
            <person name="Singh A."/>
            <person name="Wilkins M.J."/>
            <person name="Karaoz U."/>
            <person name="Brodie E.L."/>
            <person name="Williams K.H."/>
            <person name="Hubbard S.S."/>
            <person name="Banfield J.F."/>
        </authorList>
    </citation>
    <scope>NUCLEOTIDE SEQUENCE [LARGE SCALE GENOMIC DNA]</scope>
</reference>
<dbReference type="AlphaFoldDB" id="A0A1G2USS7"/>
<keyword evidence="1" id="KW-1133">Transmembrane helix</keyword>
<gene>
    <name evidence="2" type="ORF">A3G99_02455</name>
</gene>
<protein>
    <submittedName>
        <fullName evidence="2">Uncharacterized protein</fullName>
    </submittedName>
</protein>
<keyword evidence="1" id="KW-0812">Transmembrane</keyword>
<name>A0A1G2USS7_9BACT</name>
<comment type="caution">
    <text evidence="2">The sequence shown here is derived from an EMBL/GenBank/DDBJ whole genome shotgun (WGS) entry which is preliminary data.</text>
</comment>
<dbReference type="Pfam" id="PF09997">
    <property type="entry name" value="DUF2238"/>
    <property type="match status" value="1"/>
</dbReference>
<evidence type="ECO:0000313" key="2">
    <source>
        <dbReference type="EMBL" id="OHB12419.1"/>
    </source>
</evidence>
<feature type="transmembrane region" description="Helical" evidence="1">
    <location>
        <begin position="110"/>
        <end position="128"/>
    </location>
</feature>
<proteinExistence type="predicted"/>
<feature type="transmembrane region" description="Helical" evidence="1">
    <location>
        <begin position="34"/>
        <end position="56"/>
    </location>
</feature>
<evidence type="ECO:0000313" key="3">
    <source>
        <dbReference type="Proteomes" id="UP000176558"/>
    </source>
</evidence>
<evidence type="ECO:0000256" key="1">
    <source>
        <dbReference type="SAM" id="Phobius"/>
    </source>
</evidence>
<organism evidence="2 3">
    <name type="scientific">Candidatus Zambryskibacteria bacterium RIFCSPLOWO2_12_FULL_39_23</name>
    <dbReference type="NCBI Taxonomy" id="1802776"/>
    <lineage>
        <taxon>Bacteria</taxon>
        <taxon>Candidatus Zambryskiibacteriota</taxon>
    </lineage>
</organism>
<dbReference type="Proteomes" id="UP000176558">
    <property type="component" value="Unassembled WGS sequence"/>
</dbReference>
<keyword evidence="1" id="KW-0472">Membrane</keyword>
<sequence>MIHTPLFKKTFALLFLVGLVAVSADTFYLYWSFWWLDTLVHFFAGMAVAMAGVLVWDFHYKTITGVFGTIVIAVTSAVMAGILWETFELYFDLSYPSDGRYYYIDTISDLLMDTCGGFFGGLYARMVLIKNNPNLK</sequence>
<dbReference type="EMBL" id="MHWT01000016">
    <property type="protein sequence ID" value="OHB12419.1"/>
    <property type="molecule type" value="Genomic_DNA"/>
</dbReference>
<dbReference type="InterPro" id="IPR014509">
    <property type="entry name" value="YjdF-like"/>
</dbReference>
<feature type="transmembrane region" description="Helical" evidence="1">
    <location>
        <begin position="63"/>
        <end position="84"/>
    </location>
</feature>
<accession>A0A1G2USS7</accession>